<evidence type="ECO:0000256" key="1">
    <source>
        <dbReference type="ARBA" id="ARBA00004141"/>
    </source>
</evidence>
<keyword evidence="7" id="KW-0350">Heme biosynthesis</keyword>
<dbReference type="GO" id="GO:0006784">
    <property type="term" value="P:heme A biosynthetic process"/>
    <property type="evidence" value="ECO:0007669"/>
    <property type="project" value="TreeGrafter"/>
</dbReference>
<comment type="similarity">
    <text evidence="2">Belongs to the UbiA prenyltransferase family.</text>
</comment>
<dbReference type="Pfam" id="PF01040">
    <property type="entry name" value="UbiA"/>
    <property type="match status" value="1"/>
</dbReference>
<comment type="subcellular location">
    <subcellularLocation>
        <location evidence="1">Membrane</location>
        <topology evidence="1">Multi-pass membrane protein</topology>
    </subcellularLocation>
</comment>
<keyword evidence="4" id="KW-0808">Transferase</keyword>
<dbReference type="AlphaFoldDB" id="A0A915NYK4"/>
<feature type="compositionally biased region" description="Polar residues" evidence="10">
    <location>
        <begin position="110"/>
        <end position="122"/>
    </location>
</feature>
<dbReference type="GO" id="GO:0008495">
    <property type="term" value="F:protoheme IX farnesyltransferase activity"/>
    <property type="evidence" value="ECO:0007669"/>
    <property type="project" value="InterPro"/>
</dbReference>
<evidence type="ECO:0000256" key="10">
    <source>
        <dbReference type="SAM" id="MobiDB-lite"/>
    </source>
</evidence>
<evidence type="ECO:0000256" key="11">
    <source>
        <dbReference type="SAM" id="Phobius"/>
    </source>
</evidence>
<reference evidence="13" key="1">
    <citation type="submission" date="2022-11" db="UniProtKB">
        <authorList>
            <consortium name="WormBaseParasite"/>
        </authorList>
    </citation>
    <scope>IDENTIFICATION</scope>
</reference>
<feature type="region of interest" description="Disordered" evidence="10">
    <location>
        <begin position="1"/>
        <end position="172"/>
    </location>
</feature>
<feature type="compositionally biased region" description="Polar residues" evidence="10">
    <location>
        <begin position="51"/>
        <end position="66"/>
    </location>
</feature>
<dbReference type="InterPro" id="IPR006369">
    <property type="entry name" value="Protohaem_IX_farnesylTrfase"/>
</dbReference>
<proteinExistence type="inferred from homology"/>
<feature type="transmembrane region" description="Helical" evidence="11">
    <location>
        <begin position="489"/>
        <end position="507"/>
    </location>
</feature>
<evidence type="ECO:0000256" key="9">
    <source>
        <dbReference type="ARBA" id="ARBA00030253"/>
    </source>
</evidence>
<evidence type="ECO:0000313" key="12">
    <source>
        <dbReference type="Proteomes" id="UP000887560"/>
    </source>
</evidence>
<dbReference type="PROSITE" id="PS00943">
    <property type="entry name" value="UBIA"/>
    <property type="match status" value="1"/>
</dbReference>
<dbReference type="NCBIfam" id="TIGR01473">
    <property type="entry name" value="cyoE_ctaB"/>
    <property type="match status" value="1"/>
</dbReference>
<dbReference type="PANTHER" id="PTHR43448">
    <property type="entry name" value="PROTOHEME IX FARNESYLTRANSFERASE, MITOCHONDRIAL"/>
    <property type="match status" value="1"/>
</dbReference>
<dbReference type="CDD" id="cd13957">
    <property type="entry name" value="PT_UbiA_Cox10"/>
    <property type="match status" value="1"/>
</dbReference>
<dbReference type="Proteomes" id="UP000887560">
    <property type="component" value="Unplaced"/>
</dbReference>
<evidence type="ECO:0000313" key="13">
    <source>
        <dbReference type="WBParaSite" id="scf7180000421890.g7858"/>
    </source>
</evidence>
<dbReference type="GO" id="GO:0016020">
    <property type="term" value="C:membrane"/>
    <property type="evidence" value="ECO:0007669"/>
    <property type="project" value="UniProtKB-SubCell"/>
</dbReference>
<evidence type="ECO:0000256" key="5">
    <source>
        <dbReference type="ARBA" id="ARBA00022692"/>
    </source>
</evidence>
<keyword evidence="8 11" id="KW-0472">Membrane</keyword>
<dbReference type="HAMAP" id="MF_00154">
    <property type="entry name" value="CyoE_CtaB"/>
    <property type="match status" value="1"/>
</dbReference>
<protein>
    <recommendedName>
        <fullName evidence="3">Protoheme IX farnesyltransferase, mitochondrial</fullName>
    </recommendedName>
    <alternativeName>
        <fullName evidence="9">Heme O synthase</fullName>
    </alternativeName>
</protein>
<organism evidence="12 13">
    <name type="scientific">Meloidogyne floridensis</name>
    <dbReference type="NCBI Taxonomy" id="298350"/>
    <lineage>
        <taxon>Eukaryota</taxon>
        <taxon>Metazoa</taxon>
        <taxon>Ecdysozoa</taxon>
        <taxon>Nematoda</taxon>
        <taxon>Chromadorea</taxon>
        <taxon>Rhabditida</taxon>
        <taxon>Tylenchina</taxon>
        <taxon>Tylenchomorpha</taxon>
        <taxon>Tylenchoidea</taxon>
        <taxon>Meloidogynidae</taxon>
        <taxon>Meloidogyninae</taxon>
        <taxon>Meloidogyne</taxon>
    </lineage>
</organism>
<dbReference type="InterPro" id="IPR030470">
    <property type="entry name" value="UbiA_prenylTrfase_CS"/>
</dbReference>
<dbReference type="InterPro" id="IPR000537">
    <property type="entry name" value="UbiA_prenyltransferase"/>
</dbReference>
<dbReference type="GO" id="GO:0005739">
    <property type="term" value="C:mitochondrion"/>
    <property type="evidence" value="ECO:0007669"/>
    <property type="project" value="TreeGrafter"/>
</dbReference>
<keyword evidence="6 11" id="KW-1133">Transmembrane helix</keyword>
<evidence type="ECO:0000256" key="4">
    <source>
        <dbReference type="ARBA" id="ARBA00022679"/>
    </source>
</evidence>
<dbReference type="Gene3D" id="1.10.357.140">
    <property type="entry name" value="UbiA prenyltransferase"/>
    <property type="match status" value="1"/>
</dbReference>
<dbReference type="WBParaSite" id="scf7180000421890.g7858">
    <property type="protein sequence ID" value="scf7180000421890.g7858"/>
    <property type="gene ID" value="scf7180000421890.g7858"/>
</dbReference>
<evidence type="ECO:0000256" key="8">
    <source>
        <dbReference type="ARBA" id="ARBA00023136"/>
    </source>
</evidence>
<keyword evidence="5 11" id="KW-0812">Transmembrane</keyword>
<evidence type="ECO:0000256" key="7">
    <source>
        <dbReference type="ARBA" id="ARBA00023133"/>
    </source>
</evidence>
<evidence type="ECO:0000256" key="2">
    <source>
        <dbReference type="ARBA" id="ARBA00005985"/>
    </source>
</evidence>
<feature type="compositionally biased region" description="Basic and acidic residues" evidence="10">
    <location>
        <begin position="123"/>
        <end position="146"/>
    </location>
</feature>
<keyword evidence="12" id="KW-1185">Reference proteome</keyword>
<feature type="compositionally biased region" description="Polar residues" evidence="10">
    <location>
        <begin position="74"/>
        <end position="94"/>
    </location>
</feature>
<dbReference type="FunFam" id="1.10.357.140:FF:000006">
    <property type="entry name" value="Protoheme IX farnesyltransferase, mitochondrial"/>
    <property type="match status" value="1"/>
</dbReference>
<sequence>MYPTRPSRPLSVGSSYCGPNEVGNEDTLARRQRPSSPLSVGSSYLGFNEDTFAQRQRPSSPLSVGSSYCGFNDGGNQDTNALRQRPTSPLSVGSSYCGFNGGGNKENYYSAPSKSRNRGSSLRNDEMQEQMKRTSERKIEKDRLNEIQDDDLSSADFSSSDPMKNDNVGNCSDARKSEYVRKKSEGKNKPVINMKHSNITIKNSNIFINAFPHKNKTPMVKNNEPSRSDVFSHLYILSKCRLTALITSTTMGGLVMSPTLASVSPALFGSCVAGTALLSASACACNNIIERQFDGQMRRTQSRVLPVGRLTPNHACLFAGTTAVAGLGILCCNHLTSGLGFLNIALYAGVYTPMKRMHHSCTWVGAIVGAIPPLMGYAAATGRLDAAACVLGGLLFSWQFPHFNALSWNLREDYKNAGYKIMCVTNEGLCRRTTLRHSIILIFLCQLAAPLTELTTWTFSAISAPLNLGMLILGWKFYSKPDSKNARLLFRYTLAYLPLLMILMYATKKDVDVVNKKEEQQKGGIIKINEQKNLRKI</sequence>
<accession>A0A915NYK4</accession>
<dbReference type="PANTHER" id="PTHR43448:SF2">
    <property type="entry name" value="PROTOHEME IX FARNESYLTRANSFERASE, MITOCHONDRIAL"/>
    <property type="match status" value="1"/>
</dbReference>
<evidence type="ECO:0000256" key="6">
    <source>
        <dbReference type="ARBA" id="ARBA00022989"/>
    </source>
</evidence>
<dbReference type="InterPro" id="IPR044878">
    <property type="entry name" value="UbiA_sf"/>
</dbReference>
<feature type="transmembrane region" description="Helical" evidence="11">
    <location>
        <begin position="457"/>
        <end position="477"/>
    </location>
</feature>
<name>A0A915NYK4_9BILA</name>
<evidence type="ECO:0000256" key="3">
    <source>
        <dbReference type="ARBA" id="ARBA00016335"/>
    </source>
</evidence>